<dbReference type="GO" id="GO:0004030">
    <property type="term" value="F:aldehyde dehydrogenase [NAD(P)+] activity"/>
    <property type="evidence" value="ECO:0007669"/>
    <property type="project" value="InterPro"/>
</dbReference>
<dbReference type="PANTHER" id="PTHR43217:SF1">
    <property type="entry name" value="SUCCINATE SEMIALDEHYDE DEHYDROGENASE [NAD(P)+] SAD"/>
    <property type="match status" value="1"/>
</dbReference>
<reference evidence="5" key="1">
    <citation type="submission" date="2023-07" db="EMBL/GenBank/DDBJ databases">
        <title>Genomic Encyclopedia of Type Strains, Phase IV (KMG-IV): sequencing the most valuable type-strain genomes for metagenomic binning, comparative biology and taxonomic classification.</title>
        <authorList>
            <person name="Goeker M."/>
        </authorList>
    </citation>
    <scope>NUCLEOTIDE SEQUENCE</scope>
    <source>
        <strain evidence="5">DSM 26174</strain>
    </source>
</reference>
<dbReference type="InterPro" id="IPR015590">
    <property type="entry name" value="Aldehyde_DH_dom"/>
</dbReference>
<dbReference type="RefSeq" id="WP_309938218.1">
    <property type="nucleotide sequence ID" value="NZ_AP025305.1"/>
</dbReference>
<dbReference type="GO" id="GO:0102810">
    <property type="term" value="F:glutarate-semialdehyde dehydrogenase (NADP+) activity"/>
    <property type="evidence" value="ECO:0007669"/>
    <property type="project" value="UniProtKB-EC"/>
</dbReference>
<dbReference type="FunFam" id="3.40.605.10:FF:000012">
    <property type="entry name" value="NAD-dependent succinate-semialdehyde dehydrogenase"/>
    <property type="match status" value="1"/>
</dbReference>
<sequence>MTQITTFNPATGNSIAEYNMLSDSQIENALKISNDSYRQWKNVGLPERVKLVEKLALLLEEKKRDLAHLITEEMGKPISQSIAEVSKCAMLCQYYAEHAEEFLKPELIASSFAKSYIRYDPLGVILGIMPWNFPFWQVLRYAVPTILAGNATVLKHAPNTMGCGLKIQNLMEEAGIPKGVFQSLVIDIPQVESVIGHPYVQGVTFTGSDVAGAKVAELSGKYLKKCMLEMGGSDPFVVLKDADVEMAAKIAVKSRMFNTGQTCISAKRFFVHIDLQEVFIEEFVKEMKAMRIGDPKLGSTDLGCMARKDLADKVECQMKKAIEMGAKLVSGGERKGNFISPALLVDVGAENIVFKEEVFGPVAAVSTFADEEEVIEMVNISDYGLGASIWSRDIERAEKIAVSIDSGTVAINGMVISDPRLPFGGVKKSGYGRELASHGIREFTNLKTITVSEY</sequence>
<dbReference type="CDD" id="cd07100">
    <property type="entry name" value="ALDH_SSADH1_GabD1"/>
    <property type="match status" value="1"/>
</dbReference>
<gene>
    <name evidence="5" type="ORF">HNQ88_001749</name>
</gene>
<evidence type="ECO:0000313" key="6">
    <source>
        <dbReference type="Proteomes" id="UP001185092"/>
    </source>
</evidence>
<dbReference type="SUPFAM" id="SSF53720">
    <property type="entry name" value="ALDH-like"/>
    <property type="match status" value="1"/>
</dbReference>
<dbReference type="GO" id="GO:0036243">
    <property type="term" value="F:succinate-semialdehyde dehydrogenase (NADP+) activity"/>
    <property type="evidence" value="ECO:0007669"/>
    <property type="project" value="UniProtKB-EC"/>
</dbReference>
<evidence type="ECO:0000256" key="1">
    <source>
        <dbReference type="ARBA" id="ARBA00009986"/>
    </source>
</evidence>
<dbReference type="EMBL" id="JAVDQD010000002">
    <property type="protein sequence ID" value="MDR6238712.1"/>
    <property type="molecule type" value="Genomic_DNA"/>
</dbReference>
<keyword evidence="2" id="KW-0521">NADP</keyword>
<comment type="caution">
    <text evidence="5">The sequence shown here is derived from an EMBL/GenBank/DDBJ whole genome shotgun (WGS) entry which is preliminary data.</text>
</comment>
<dbReference type="InterPro" id="IPR016163">
    <property type="entry name" value="Ald_DH_C"/>
</dbReference>
<dbReference type="AlphaFoldDB" id="A0AAE3XKT3"/>
<organism evidence="5 6">
    <name type="scientific">Aureibacter tunicatorum</name>
    <dbReference type="NCBI Taxonomy" id="866807"/>
    <lineage>
        <taxon>Bacteria</taxon>
        <taxon>Pseudomonadati</taxon>
        <taxon>Bacteroidota</taxon>
        <taxon>Cytophagia</taxon>
        <taxon>Cytophagales</taxon>
        <taxon>Persicobacteraceae</taxon>
        <taxon>Aureibacter</taxon>
    </lineage>
</organism>
<dbReference type="Gene3D" id="3.40.309.10">
    <property type="entry name" value="Aldehyde Dehydrogenase, Chain A, domain 2"/>
    <property type="match status" value="1"/>
</dbReference>
<proteinExistence type="inferred from homology"/>
<evidence type="ECO:0000256" key="3">
    <source>
        <dbReference type="ARBA" id="ARBA00023002"/>
    </source>
</evidence>
<dbReference type="InterPro" id="IPR044148">
    <property type="entry name" value="ALDH_GabD1-like"/>
</dbReference>
<dbReference type="Gene3D" id="3.40.605.10">
    <property type="entry name" value="Aldehyde Dehydrogenase, Chain A, domain 1"/>
    <property type="match status" value="1"/>
</dbReference>
<dbReference type="InterPro" id="IPR047110">
    <property type="entry name" value="GABD/Sad-like"/>
</dbReference>
<protein>
    <submittedName>
        <fullName evidence="5">Succinate-semialdehyde dehydrogenase/glutarate-semialdehyde dehydrogenase</fullName>
        <ecNumber evidence="5">1.2.1.16</ecNumber>
        <ecNumber evidence="5">1.2.1.20</ecNumber>
        <ecNumber evidence="5">1.2.1.79</ecNumber>
    </submittedName>
</protein>
<dbReference type="EC" id="1.2.1.16" evidence="5"/>
<feature type="domain" description="Aldehyde dehydrogenase" evidence="4">
    <location>
        <begin position="3"/>
        <end position="449"/>
    </location>
</feature>
<dbReference type="PANTHER" id="PTHR43217">
    <property type="entry name" value="SUCCINATE SEMIALDEHYDE DEHYDROGENASE [NAD(P)+] SAD"/>
    <property type="match status" value="1"/>
</dbReference>
<evidence type="ECO:0000259" key="4">
    <source>
        <dbReference type="Pfam" id="PF00171"/>
    </source>
</evidence>
<name>A0AAE3XKT3_9BACT</name>
<dbReference type="EC" id="1.2.1.20" evidence="5"/>
<dbReference type="Pfam" id="PF00171">
    <property type="entry name" value="Aldedh"/>
    <property type="match status" value="1"/>
</dbReference>
<dbReference type="GO" id="GO:0004777">
    <property type="term" value="F:succinate-semialdehyde dehydrogenase (NAD+) activity"/>
    <property type="evidence" value="ECO:0007669"/>
    <property type="project" value="TreeGrafter"/>
</dbReference>
<dbReference type="InterPro" id="IPR016161">
    <property type="entry name" value="Ald_DH/histidinol_DH"/>
</dbReference>
<comment type="similarity">
    <text evidence="1">Belongs to the aldehyde dehydrogenase family.</text>
</comment>
<dbReference type="FunFam" id="3.40.309.10:FF:000009">
    <property type="entry name" value="Aldehyde dehydrogenase A"/>
    <property type="match status" value="1"/>
</dbReference>
<keyword evidence="3 5" id="KW-0560">Oxidoreductase</keyword>
<evidence type="ECO:0000313" key="5">
    <source>
        <dbReference type="EMBL" id="MDR6238712.1"/>
    </source>
</evidence>
<accession>A0AAE3XKT3</accession>
<dbReference type="InterPro" id="IPR016162">
    <property type="entry name" value="Ald_DH_N"/>
</dbReference>
<evidence type="ECO:0000256" key="2">
    <source>
        <dbReference type="ARBA" id="ARBA00022857"/>
    </source>
</evidence>
<dbReference type="Proteomes" id="UP001185092">
    <property type="component" value="Unassembled WGS sequence"/>
</dbReference>
<dbReference type="EC" id="1.2.1.79" evidence="5"/>
<keyword evidence="6" id="KW-1185">Reference proteome</keyword>